<comment type="caution">
    <text evidence="3">The sequence shown here is derived from an EMBL/GenBank/DDBJ whole genome shotgun (WGS) entry which is preliminary data.</text>
</comment>
<evidence type="ECO:0000256" key="1">
    <source>
        <dbReference type="SAM" id="Phobius"/>
    </source>
</evidence>
<keyword evidence="1" id="KW-0472">Membrane</keyword>
<keyword evidence="5" id="KW-1185">Reference proteome</keyword>
<protein>
    <recommendedName>
        <fullName evidence="6">Glycoprotein</fullName>
    </recommendedName>
</protein>
<evidence type="ECO:0000313" key="3">
    <source>
        <dbReference type="EMBL" id="CAF1647211.1"/>
    </source>
</evidence>
<name>A0A816E3J9_9BILA</name>
<reference evidence="3" key="1">
    <citation type="submission" date="2021-02" db="EMBL/GenBank/DDBJ databases">
        <authorList>
            <person name="Nowell W R."/>
        </authorList>
    </citation>
    <scope>NUCLEOTIDE SEQUENCE</scope>
</reference>
<dbReference type="EMBL" id="CAJOBC010119756">
    <property type="protein sequence ID" value="CAF4568649.1"/>
    <property type="molecule type" value="Genomic_DNA"/>
</dbReference>
<feature type="chain" id="PRO_5036412803" description="Glycoprotein" evidence="2">
    <location>
        <begin position="24"/>
        <end position="181"/>
    </location>
</feature>
<dbReference type="Proteomes" id="UP000681722">
    <property type="component" value="Unassembled WGS sequence"/>
</dbReference>
<dbReference type="Proteomes" id="UP000663829">
    <property type="component" value="Unassembled WGS sequence"/>
</dbReference>
<keyword evidence="1" id="KW-0812">Transmembrane</keyword>
<evidence type="ECO:0000313" key="5">
    <source>
        <dbReference type="Proteomes" id="UP000663829"/>
    </source>
</evidence>
<keyword evidence="1" id="KW-1133">Transmembrane helix</keyword>
<evidence type="ECO:0000256" key="2">
    <source>
        <dbReference type="SAM" id="SignalP"/>
    </source>
</evidence>
<dbReference type="AlphaFoldDB" id="A0A816E3J9"/>
<feature type="signal peptide" evidence="2">
    <location>
        <begin position="1"/>
        <end position="23"/>
    </location>
</feature>
<organism evidence="3 5">
    <name type="scientific">Didymodactylos carnosus</name>
    <dbReference type="NCBI Taxonomy" id="1234261"/>
    <lineage>
        <taxon>Eukaryota</taxon>
        <taxon>Metazoa</taxon>
        <taxon>Spiralia</taxon>
        <taxon>Gnathifera</taxon>
        <taxon>Rotifera</taxon>
        <taxon>Eurotatoria</taxon>
        <taxon>Bdelloidea</taxon>
        <taxon>Philodinida</taxon>
        <taxon>Philodinidae</taxon>
        <taxon>Didymodactylos</taxon>
    </lineage>
</organism>
<proteinExistence type="predicted"/>
<dbReference type="EMBL" id="CAJNOQ010049837">
    <property type="protein sequence ID" value="CAF1647211.1"/>
    <property type="molecule type" value="Genomic_DNA"/>
</dbReference>
<evidence type="ECO:0008006" key="6">
    <source>
        <dbReference type="Google" id="ProtNLM"/>
    </source>
</evidence>
<gene>
    <name evidence="3" type="ORF">GPM918_LOCUS45300</name>
    <name evidence="4" type="ORF">SRO942_LOCUS47674</name>
</gene>
<feature type="transmembrane region" description="Helical" evidence="1">
    <location>
        <begin position="139"/>
        <end position="164"/>
    </location>
</feature>
<keyword evidence="2" id="KW-0732">Signal</keyword>
<sequence>MSCNEIVCALVFGISIHITPAYGRSTYDDDSIPTTASFTSRPASQTSTTEKTTLILTTGIQNNPSSTTENYIVTVTTAIENIPTSTSTSLEWTTGIRNNPSSTTENTIAERTTLTGPTNIDVKSTETPRTPNPANGLDAITTVGVILGITVSVLSIVGVFFSIYKKCCSRRLEYMKRYMMS</sequence>
<accession>A0A816E3J9</accession>
<evidence type="ECO:0000313" key="4">
    <source>
        <dbReference type="EMBL" id="CAF4568649.1"/>
    </source>
</evidence>